<keyword evidence="15" id="KW-0233">DNA recombination</keyword>
<keyword evidence="10" id="KW-0378">Hydrolase</keyword>
<dbReference type="InterPro" id="IPR014143">
    <property type="entry name" value="NHEJ_ligase_prk"/>
</dbReference>
<dbReference type="EMBL" id="JADKYY010000003">
    <property type="protein sequence ID" value="MBF5026822.1"/>
    <property type="molecule type" value="Genomic_DNA"/>
</dbReference>
<gene>
    <name evidence="23" type="primary">ligD</name>
    <name evidence="23" type="ORF">IC612_03290</name>
</gene>
<name>A0A930YUY3_9FLAO</name>
<evidence type="ECO:0000256" key="3">
    <source>
        <dbReference type="ARBA" id="ARBA00022598"/>
    </source>
</evidence>
<dbReference type="SUPFAM" id="SSF56091">
    <property type="entry name" value="DNA ligase/mRNA capping enzyme, catalytic domain"/>
    <property type="match status" value="1"/>
</dbReference>
<evidence type="ECO:0000256" key="12">
    <source>
        <dbReference type="ARBA" id="ARBA00022840"/>
    </source>
</evidence>
<evidence type="ECO:0000256" key="8">
    <source>
        <dbReference type="ARBA" id="ARBA00022741"/>
    </source>
</evidence>
<evidence type="ECO:0000256" key="6">
    <source>
        <dbReference type="ARBA" id="ARBA00022722"/>
    </source>
</evidence>
<dbReference type="GO" id="GO:0006310">
    <property type="term" value="P:DNA recombination"/>
    <property type="evidence" value="ECO:0007669"/>
    <property type="project" value="UniProtKB-KW"/>
</dbReference>
<keyword evidence="14" id="KW-0238">DNA-binding</keyword>
<accession>A0A930YUY3</accession>
<comment type="caution">
    <text evidence="23">The sequence shown here is derived from an EMBL/GenBank/DDBJ whole genome shotgun (WGS) entry which is preliminary data.</text>
</comment>
<dbReference type="GO" id="GO:0003677">
    <property type="term" value="F:DNA binding"/>
    <property type="evidence" value="ECO:0007669"/>
    <property type="project" value="UniProtKB-KW"/>
</dbReference>
<feature type="region of interest" description="Disordered" evidence="21">
    <location>
        <begin position="173"/>
        <end position="207"/>
    </location>
</feature>
<evidence type="ECO:0000256" key="19">
    <source>
        <dbReference type="ARBA" id="ARBA00029943"/>
    </source>
</evidence>
<keyword evidence="6" id="KW-0540">Nuclease</keyword>
<dbReference type="GO" id="GO:0006281">
    <property type="term" value="P:DNA repair"/>
    <property type="evidence" value="ECO:0007669"/>
    <property type="project" value="UniProtKB-KW"/>
</dbReference>
<dbReference type="CDD" id="cd07906">
    <property type="entry name" value="Adenylation_DNA_ligase_LigD_LigC"/>
    <property type="match status" value="1"/>
</dbReference>
<dbReference type="InterPro" id="IPR012340">
    <property type="entry name" value="NA-bd_OB-fold"/>
</dbReference>
<evidence type="ECO:0000313" key="23">
    <source>
        <dbReference type="EMBL" id="MBF5026822.1"/>
    </source>
</evidence>
<dbReference type="NCBIfam" id="TIGR02779">
    <property type="entry name" value="NHEJ_ligase_lig"/>
    <property type="match status" value="1"/>
</dbReference>
<comment type="cofactor">
    <cofactor evidence="1">
        <name>Mn(2+)</name>
        <dbReference type="ChEBI" id="CHEBI:29035"/>
    </cofactor>
</comment>
<dbReference type="Gene3D" id="3.30.1490.70">
    <property type="match status" value="1"/>
</dbReference>
<dbReference type="PROSITE" id="PS50160">
    <property type="entry name" value="DNA_LIGASE_A3"/>
    <property type="match status" value="1"/>
</dbReference>
<dbReference type="Pfam" id="PF04679">
    <property type="entry name" value="DNA_ligase_A_C"/>
    <property type="match status" value="1"/>
</dbReference>
<evidence type="ECO:0000256" key="11">
    <source>
        <dbReference type="ARBA" id="ARBA00022839"/>
    </source>
</evidence>
<evidence type="ECO:0000256" key="17">
    <source>
        <dbReference type="ARBA" id="ARBA00023211"/>
    </source>
</evidence>
<dbReference type="GO" id="GO:0004527">
    <property type="term" value="F:exonuclease activity"/>
    <property type="evidence" value="ECO:0007669"/>
    <property type="project" value="UniProtKB-KW"/>
</dbReference>
<keyword evidence="13" id="KW-0239">DNA-directed DNA polymerase</keyword>
<keyword evidence="9" id="KW-0227">DNA damage</keyword>
<dbReference type="InterPro" id="IPR012310">
    <property type="entry name" value="DNA_ligase_ATP-dep_cent"/>
</dbReference>
<reference evidence="23" key="1">
    <citation type="submission" date="2020-11" db="EMBL/GenBank/DDBJ databases">
        <title>Genome seq and assembly of Planobacterium sp.</title>
        <authorList>
            <person name="Chhetri G."/>
        </authorList>
    </citation>
    <scope>NUCLEOTIDE SEQUENCE</scope>
    <source>
        <strain evidence="23">GCR5</strain>
    </source>
</reference>
<dbReference type="Proteomes" id="UP000694480">
    <property type="component" value="Unassembled WGS sequence"/>
</dbReference>
<dbReference type="Gene3D" id="3.90.920.10">
    <property type="entry name" value="DNA primase, PRIM domain"/>
    <property type="match status" value="1"/>
</dbReference>
<dbReference type="InterPro" id="IPR014145">
    <property type="entry name" value="LigD_pol_dom"/>
</dbReference>
<evidence type="ECO:0000256" key="4">
    <source>
        <dbReference type="ARBA" id="ARBA00022679"/>
    </source>
</evidence>
<dbReference type="Gene3D" id="2.40.50.140">
    <property type="entry name" value="Nucleic acid-binding proteins"/>
    <property type="match status" value="1"/>
</dbReference>
<evidence type="ECO:0000256" key="13">
    <source>
        <dbReference type="ARBA" id="ARBA00022932"/>
    </source>
</evidence>
<evidence type="ECO:0000256" key="20">
    <source>
        <dbReference type="ARBA" id="ARBA00034003"/>
    </source>
</evidence>
<evidence type="ECO:0000256" key="9">
    <source>
        <dbReference type="ARBA" id="ARBA00022763"/>
    </source>
</evidence>
<dbReference type="GO" id="GO:0005524">
    <property type="term" value="F:ATP binding"/>
    <property type="evidence" value="ECO:0007669"/>
    <property type="project" value="UniProtKB-KW"/>
</dbReference>
<keyword evidence="16" id="KW-0234">DNA repair</keyword>
<dbReference type="SUPFAM" id="SSF50249">
    <property type="entry name" value="Nucleic acid-binding proteins"/>
    <property type="match status" value="1"/>
</dbReference>
<evidence type="ECO:0000256" key="10">
    <source>
        <dbReference type="ARBA" id="ARBA00022801"/>
    </source>
</evidence>
<dbReference type="Pfam" id="PF13298">
    <property type="entry name" value="LigD_N"/>
    <property type="match status" value="1"/>
</dbReference>
<keyword evidence="7" id="KW-0479">Metal-binding</keyword>
<dbReference type="CDD" id="cd07971">
    <property type="entry name" value="OBF_DNA_ligase_LigD"/>
    <property type="match status" value="1"/>
</dbReference>
<evidence type="ECO:0000256" key="2">
    <source>
        <dbReference type="ARBA" id="ARBA00012727"/>
    </source>
</evidence>
<keyword evidence="4" id="KW-0808">Transferase</keyword>
<dbReference type="PANTHER" id="PTHR42705:SF2">
    <property type="entry name" value="BIFUNCTIONAL NON-HOMOLOGOUS END JOINING PROTEIN LIGD"/>
    <property type="match status" value="1"/>
</dbReference>
<dbReference type="Pfam" id="PF21686">
    <property type="entry name" value="LigD_Prim-Pol"/>
    <property type="match status" value="1"/>
</dbReference>
<protein>
    <recommendedName>
        <fullName evidence="2">DNA ligase (ATP)</fullName>
        <ecNumber evidence="2">6.5.1.1</ecNumber>
    </recommendedName>
    <alternativeName>
        <fullName evidence="19">NHEJ DNA polymerase</fullName>
    </alternativeName>
</protein>
<dbReference type="InterPro" id="IPR014146">
    <property type="entry name" value="LigD_ligase_dom"/>
</dbReference>
<comment type="catalytic activity">
    <reaction evidence="20">
        <text>ATP + (deoxyribonucleotide)n-3'-hydroxyl + 5'-phospho-(deoxyribonucleotide)m = (deoxyribonucleotide)n+m + AMP + diphosphate.</text>
        <dbReference type="EC" id="6.5.1.1"/>
    </reaction>
</comment>
<dbReference type="GO" id="GO:0046872">
    <property type="term" value="F:metal ion binding"/>
    <property type="evidence" value="ECO:0007669"/>
    <property type="project" value="UniProtKB-KW"/>
</dbReference>
<evidence type="ECO:0000256" key="1">
    <source>
        <dbReference type="ARBA" id="ARBA00001936"/>
    </source>
</evidence>
<dbReference type="PANTHER" id="PTHR42705">
    <property type="entry name" value="BIFUNCTIONAL NON-HOMOLOGOUS END JOINING PROTEIN LIGD"/>
    <property type="match status" value="1"/>
</dbReference>
<evidence type="ECO:0000256" key="16">
    <source>
        <dbReference type="ARBA" id="ARBA00023204"/>
    </source>
</evidence>
<keyword evidence="24" id="KW-1185">Reference proteome</keyword>
<dbReference type="NCBIfam" id="TIGR02777">
    <property type="entry name" value="LigD_PE_dom"/>
    <property type="match status" value="1"/>
</dbReference>
<sequence>MSGPLSKYHDKRNFDSTPEPKGSIEKSGKHLRFVVQRHKASRLHYDLRLEAGGVLMSWAVPKGPSLDPSDKRLAIRTEDHPIQYLSFEGKIPKGNYGAGEMDIWDAGTYRLIEPNENVLAEDQIKAEIDSGSLKFVLEGAKLKGEFALVRLKDPKQDNAWLLIKHKDAHAVTPYDSEDHLSKPSQAPLQKTKSNTKNESLTDENAPGTFKPMLAEVKKDAFSHSDWAFEIKWDGYRAIADLRGEPIITSRNGHSLNQKYPKLLSALSSQTHTMVLDGEIIAYNKDGLPDFGILQSVEQDTKHSVYYQVFDLLYLNGHSTLNLSYLQRKELLKDALDAHPLIQYHDHVLEKGKEFFSLAKQKNLEGIIAKHTDSLYSPGQRTGQWLKIKTNETTDVYILGYTKPGAGRQHFGSLLIGQFREGTMEFMGHVGTGFSSSQQKDLKEKMEALAQNEPPVDPAPKTNGTPVWIKPKLLAEIKYTERTKDNKFRHPVFIRIREEFDTLHRGEVKQKKRVPLPKGIKITNPSKVYFPEKAVTKSDLIAFYQSISSYILPHLVQRPQSLNRYPNGINGLNFYQKDTADFAPPWMETARFYSESAEKEIEYILCNNIKTMAYLNNLGCIDFNVWTSKLETIDNPDYLVLDLDPSEGNSFQDVIETALAVKEILDLGEIQGYCKTSGSSGIHIYIPMGAEYNFDHVRHFAHVLMKMVQKKLPTLTTLQRSLSKRDRNKIYLDYLQNRKGQTLSSVYSVRPNAHASVSMPVDWQELTGELRPQDFTIENAKERIEKRGDIFLPVLSQSTDILVALEKLSGNGNTPENK</sequence>
<organism evidence="23 24">
    <name type="scientific">Planobacterium oryzisoli</name>
    <dbReference type="NCBI Taxonomy" id="2771435"/>
    <lineage>
        <taxon>Bacteria</taxon>
        <taxon>Pseudomonadati</taxon>
        <taxon>Bacteroidota</taxon>
        <taxon>Flavobacteriia</taxon>
        <taxon>Flavobacteriales</taxon>
        <taxon>Weeksellaceae</taxon>
        <taxon>Chryseobacterium group</taxon>
        <taxon>Chryseobacterium</taxon>
    </lineage>
</organism>
<dbReference type="RefSeq" id="WP_194738751.1">
    <property type="nucleotide sequence ID" value="NZ_JADKYY010000003.1"/>
</dbReference>
<evidence type="ECO:0000256" key="15">
    <source>
        <dbReference type="ARBA" id="ARBA00023172"/>
    </source>
</evidence>
<dbReference type="Gene3D" id="3.30.470.30">
    <property type="entry name" value="DNA ligase/mRNA capping enzyme"/>
    <property type="match status" value="1"/>
</dbReference>
<dbReference type="EC" id="6.5.1.1" evidence="2"/>
<dbReference type="GO" id="GO:0003887">
    <property type="term" value="F:DNA-directed DNA polymerase activity"/>
    <property type="evidence" value="ECO:0007669"/>
    <property type="project" value="UniProtKB-KW"/>
</dbReference>
<evidence type="ECO:0000259" key="22">
    <source>
        <dbReference type="PROSITE" id="PS50160"/>
    </source>
</evidence>
<evidence type="ECO:0000256" key="14">
    <source>
        <dbReference type="ARBA" id="ARBA00023125"/>
    </source>
</evidence>
<feature type="compositionally biased region" description="Polar residues" evidence="21">
    <location>
        <begin position="182"/>
        <end position="198"/>
    </location>
</feature>
<dbReference type="GO" id="GO:0003910">
    <property type="term" value="F:DNA ligase (ATP) activity"/>
    <property type="evidence" value="ECO:0007669"/>
    <property type="project" value="UniProtKB-EC"/>
</dbReference>
<dbReference type="InterPro" id="IPR052171">
    <property type="entry name" value="NHEJ_LigD"/>
</dbReference>
<dbReference type="NCBIfam" id="TIGR02778">
    <property type="entry name" value="ligD_pol"/>
    <property type="match status" value="1"/>
</dbReference>
<evidence type="ECO:0000256" key="21">
    <source>
        <dbReference type="SAM" id="MobiDB-lite"/>
    </source>
</evidence>
<feature type="region of interest" description="Disordered" evidence="21">
    <location>
        <begin position="1"/>
        <end position="28"/>
    </location>
</feature>
<proteinExistence type="predicted"/>
<keyword evidence="8" id="KW-0547">Nucleotide-binding</keyword>
<keyword evidence="3 23" id="KW-0436">Ligase</keyword>
<keyword evidence="18" id="KW-0511">Multifunctional enzyme</keyword>
<dbReference type="InterPro" id="IPR012309">
    <property type="entry name" value="DNA_ligase_ATP-dep_C"/>
</dbReference>
<feature type="domain" description="ATP-dependent DNA ligase family profile" evidence="22">
    <location>
        <begin position="297"/>
        <end position="419"/>
    </location>
</feature>
<dbReference type="AlphaFoldDB" id="A0A930YUY3"/>
<evidence type="ECO:0000256" key="18">
    <source>
        <dbReference type="ARBA" id="ARBA00023268"/>
    </source>
</evidence>
<evidence type="ECO:0000313" key="24">
    <source>
        <dbReference type="Proteomes" id="UP000694480"/>
    </source>
</evidence>
<keyword evidence="12" id="KW-0067">ATP-binding</keyword>
<dbReference type="Pfam" id="PF01068">
    <property type="entry name" value="DNA_ligase_A_M"/>
    <property type="match status" value="1"/>
</dbReference>
<evidence type="ECO:0000256" key="7">
    <source>
        <dbReference type="ARBA" id="ARBA00022723"/>
    </source>
</evidence>
<keyword evidence="11" id="KW-0269">Exonuclease</keyword>
<keyword evidence="17" id="KW-0464">Manganese</keyword>
<dbReference type="NCBIfam" id="TIGR02776">
    <property type="entry name" value="NHEJ_ligase_prk"/>
    <property type="match status" value="1"/>
</dbReference>
<keyword evidence="5" id="KW-0548">Nucleotidyltransferase</keyword>
<dbReference type="InterPro" id="IPR014144">
    <property type="entry name" value="LigD_PE_domain"/>
</dbReference>
<evidence type="ECO:0000256" key="5">
    <source>
        <dbReference type="ARBA" id="ARBA00022695"/>
    </source>
</evidence>